<evidence type="ECO:0000313" key="5">
    <source>
        <dbReference type="EMBL" id="ATY84824.1"/>
    </source>
</evidence>
<dbReference type="SUPFAM" id="SSF53850">
    <property type="entry name" value="Periplasmic binding protein-like II"/>
    <property type="match status" value="1"/>
</dbReference>
<keyword evidence="2 4" id="KW-0474">Menaquinone biosynthesis</keyword>
<dbReference type="KEGG" id="kyr:CVV65_07735"/>
<dbReference type="InterPro" id="IPR003773">
    <property type="entry name" value="Menaquinone_biosynth"/>
</dbReference>
<dbReference type="Proteomes" id="UP000231932">
    <property type="component" value="Chromosome"/>
</dbReference>
<keyword evidence="3 4" id="KW-0456">Lyase</keyword>
<dbReference type="EMBL" id="CP024955">
    <property type="protein sequence ID" value="ATY84824.1"/>
    <property type="molecule type" value="Genomic_DNA"/>
</dbReference>
<evidence type="ECO:0000256" key="2">
    <source>
        <dbReference type="ARBA" id="ARBA00022428"/>
    </source>
</evidence>
<evidence type="ECO:0000256" key="4">
    <source>
        <dbReference type="HAMAP-Rule" id="MF_00995"/>
    </source>
</evidence>
<dbReference type="HAMAP" id="MF_00995">
    <property type="entry name" value="MqnA"/>
    <property type="match status" value="1"/>
</dbReference>
<dbReference type="RefSeq" id="WP_100667632.1">
    <property type="nucleotide sequence ID" value="NZ_CP024955.1"/>
</dbReference>
<dbReference type="AlphaFoldDB" id="A0A2K8N662"/>
<reference evidence="6" key="1">
    <citation type="submission" date="2017-11" db="EMBL/GenBank/DDBJ databases">
        <title>Complete Genome Sequence of Kyrpidia sp. Strain EA-1, a thermophilic, hydrogen-oxidizing Bacterium, isolated from the Azores.</title>
        <authorList>
            <person name="Reiner J.E."/>
            <person name="Lapp C.J."/>
            <person name="Bunk B."/>
            <person name="Gescher J."/>
        </authorList>
    </citation>
    <scope>NUCLEOTIDE SEQUENCE [LARGE SCALE GENOMIC DNA]</scope>
    <source>
        <strain evidence="6">EA-1</strain>
    </source>
</reference>
<dbReference type="CDD" id="cd13634">
    <property type="entry name" value="PBP2_Sco4506"/>
    <property type="match status" value="1"/>
</dbReference>
<dbReference type="GO" id="GO:0009234">
    <property type="term" value="P:menaquinone biosynthetic process"/>
    <property type="evidence" value="ECO:0007669"/>
    <property type="project" value="UniProtKB-UniRule"/>
</dbReference>
<keyword evidence="6" id="KW-1185">Reference proteome</keyword>
<dbReference type="Gene3D" id="3.40.190.10">
    <property type="entry name" value="Periplasmic binding protein-like II"/>
    <property type="match status" value="2"/>
</dbReference>
<evidence type="ECO:0000256" key="3">
    <source>
        <dbReference type="ARBA" id="ARBA00023239"/>
    </source>
</evidence>
<gene>
    <name evidence="4" type="primary">mqnA</name>
    <name evidence="5" type="ORF">CVV65_07735</name>
</gene>
<name>A0A2K8N662_9BACL</name>
<evidence type="ECO:0000313" key="6">
    <source>
        <dbReference type="Proteomes" id="UP000231932"/>
    </source>
</evidence>
<evidence type="ECO:0000256" key="1">
    <source>
        <dbReference type="ARBA" id="ARBA00004863"/>
    </source>
</evidence>
<dbReference type="PANTHER" id="PTHR37690">
    <property type="entry name" value="CHORISMATE DEHYDRATASE"/>
    <property type="match status" value="1"/>
</dbReference>
<organism evidence="5 6">
    <name type="scientific">Kyrpidia spormannii</name>
    <dbReference type="NCBI Taxonomy" id="2055160"/>
    <lineage>
        <taxon>Bacteria</taxon>
        <taxon>Bacillati</taxon>
        <taxon>Bacillota</taxon>
        <taxon>Bacilli</taxon>
        <taxon>Bacillales</taxon>
        <taxon>Alicyclobacillaceae</taxon>
        <taxon>Kyrpidia</taxon>
    </lineage>
</organism>
<dbReference type="OrthoDB" id="9810112at2"/>
<comment type="pathway">
    <text evidence="1 4">Quinol/quinone metabolism; menaquinone biosynthesis.</text>
</comment>
<comment type="function">
    <text evidence="4">Catalyzes the dehydration of chorismate into 3-[(1-carboxyvinyl)oxy]benzoate, a step in the biosynthesis of menaquinone (MK, vitamin K2).</text>
</comment>
<dbReference type="PANTHER" id="PTHR37690:SF1">
    <property type="entry name" value="CHORISMATE DEHYDRATASE"/>
    <property type="match status" value="1"/>
</dbReference>
<sequence>MEVLRIGRIQYANILPVYHFFEHDRVEFKPAVPSQLNAWLEEGAVDLGPVSSFAYGLHPERYVVLRDLSVSSRGPVGSIFLVSTLPIPSLHGRTVALTSSSATSVRLLKILFARRFEIAPKYVTMDPDLDRMLERADAALLIGDDALEAALNPRGLMMLDLGEAWWEWTGLGMVFAVWAVRRAVAEEAPELLHSVHRTFREARDRGLREIDAVIRAAADCCGGEEQFWRDYYRCLSYDLGEDLLDGLHRYYQEAHDLGLLPTAARVQLWGDL</sequence>
<comment type="catalytic activity">
    <reaction evidence="4">
        <text>chorismate = 3-[(1-carboxyvinyl)-oxy]benzoate + H2O</text>
        <dbReference type="Rhea" id="RHEA:40051"/>
        <dbReference type="ChEBI" id="CHEBI:15377"/>
        <dbReference type="ChEBI" id="CHEBI:29748"/>
        <dbReference type="ChEBI" id="CHEBI:76981"/>
        <dbReference type="EC" id="4.2.1.151"/>
    </reaction>
</comment>
<protein>
    <recommendedName>
        <fullName evidence="4">Chorismate dehydratase</fullName>
        <ecNumber evidence="4">4.2.1.151</ecNumber>
    </recommendedName>
    <alternativeName>
        <fullName evidence="4">Menaquinone biosynthetic enzyme MqnA</fullName>
    </alternativeName>
</protein>
<dbReference type="UniPathway" id="UPA00079"/>
<comment type="similarity">
    <text evidence="4">Belongs to the MqnA/MqnD family. MqnA subfamily.</text>
</comment>
<proteinExistence type="inferred from homology"/>
<dbReference type="InterPro" id="IPR030868">
    <property type="entry name" value="MqnA"/>
</dbReference>
<dbReference type="Pfam" id="PF02621">
    <property type="entry name" value="VitK2_biosynth"/>
    <property type="match status" value="1"/>
</dbReference>
<accession>A0A2K8N662</accession>
<dbReference type="GO" id="GO:0016836">
    <property type="term" value="F:hydro-lyase activity"/>
    <property type="evidence" value="ECO:0007669"/>
    <property type="project" value="UniProtKB-UniRule"/>
</dbReference>
<dbReference type="EC" id="4.2.1.151" evidence="4"/>